<gene>
    <name evidence="3" type="ORF">K489DRAFT_381407</name>
</gene>
<dbReference type="InterPro" id="IPR052895">
    <property type="entry name" value="HetReg/Transcr_Mod"/>
</dbReference>
<evidence type="ECO:0000259" key="1">
    <source>
        <dbReference type="Pfam" id="PF06985"/>
    </source>
</evidence>
<dbReference type="OrthoDB" id="194358at2759"/>
<dbReference type="RefSeq" id="XP_033458454.1">
    <property type="nucleotide sequence ID" value="XM_033605112.1"/>
</dbReference>
<sequence length="453" mass="52212">MPLQSLASFGSRRRKLVNSSVIPESSSERDKNGRAVASSAAVELKPLRGKGIKAGADLQQPVIDVQPEDLYFPLNSSRAEFRLIQIDATSKEDHIRCHLQVFSLATSAPDPPKWQALSYEWGKDPAQDGIEVDGRTFPVRPNLHRFLQQMAREKHADWMYIDAICINQTDIAEREQQVALMHDIYRRAEEVILWIYNPDLMAERYQRTFDDLERLRRQLPMYRTNLRAADRMLEKHDKSARFSVQLPHTPFRWLEDRRAASRREDEKEREEIQTARDLIKNGMTNIEPHLSRYDLARSLVDGAIAKHSGGRAGPMFRSDYNRKVAQCVGELERGRSAAEIKSELIPDRSWNVLSYFTYRASYWSRLWIVQEVLLARRLTIRLGPERVDPVDLYTNLQTALPFLAKLDSYCGDLETVFDIAHVVSPPPSPLHSLFVLIFQVGKTTPNQEQELFT</sequence>
<dbReference type="Pfam" id="PF06985">
    <property type="entry name" value="HET"/>
    <property type="match status" value="1"/>
</dbReference>
<accession>A0A6J3M0H9</accession>
<dbReference type="GeneID" id="54362912"/>
<dbReference type="InterPro" id="IPR010730">
    <property type="entry name" value="HET"/>
</dbReference>
<dbReference type="Proteomes" id="UP000504637">
    <property type="component" value="Unplaced"/>
</dbReference>
<evidence type="ECO:0000313" key="2">
    <source>
        <dbReference type="Proteomes" id="UP000504637"/>
    </source>
</evidence>
<evidence type="ECO:0000313" key="3">
    <source>
        <dbReference type="RefSeq" id="XP_033458454.1"/>
    </source>
</evidence>
<reference evidence="3" key="3">
    <citation type="submission" date="2025-08" db="UniProtKB">
        <authorList>
            <consortium name="RefSeq"/>
        </authorList>
    </citation>
    <scope>IDENTIFICATION</scope>
    <source>
        <strain evidence="3">CBS 342.82</strain>
    </source>
</reference>
<organism evidence="3">
    <name type="scientific">Dissoconium aciculare CBS 342.82</name>
    <dbReference type="NCBI Taxonomy" id="1314786"/>
    <lineage>
        <taxon>Eukaryota</taxon>
        <taxon>Fungi</taxon>
        <taxon>Dikarya</taxon>
        <taxon>Ascomycota</taxon>
        <taxon>Pezizomycotina</taxon>
        <taxon>Dothideomycetes</taxon>
        <taxon>Dothideomycetidae</taxon>
        <taxon>Mycosphaerellales</taxon>
        <taxon>Dissoconiaceae</taxon>
        <taxon>Dissoconium</taxon>
    </lineage>
</organism>
<dbReference type="PANTHER" id="PTHR24148:SF73">
    <property type="entry name" value="HET DOMAIN PROTEIN (AFU_ORTHOLOGUE AFUA_8G01020)"/>
    <property type="match status" value="1"/>
</dbReference>
<reference evidence="3" key="1">
    <citation type="submission" date="2020-01" db="EMBL/GenBank/DDBJ databases">
        <authorList>
            <consortium name="DOE Joint Genome Institute"/>
            <person name="Haridas S."/>
            <person name="Albert R."/>
            <person name="Binder M."/>
            <person name="Bloem J."/>
            <person name="Labutti K."/>
            <person name="Salamov A."/>
            <person name="Andreopoulos B."/>
            <person name="Baker S.E."/>
            <person name="Barry K."/>
            <person name="Bills G."/>
            <person name="Bluhm B.H."/>
            <person name="Cannon C."/>
            <person name="Castanera R."/>
            <person name="Culley D.E."/>
            <person name="Daum C."/>
            <person name="Ezra D."/>
            <person name="Gonzalez J.B."/>
            <person name="Henrissat B."/>
            <person name="Kuo A."/>
            <person name="Liang C."/>
            <person name="Lipzen A."/>
            <person name="Lutzoni F."/>
            <person name="Magnuson J."/>
            <person name="Mondo S."/>
            <person name="Nolan M."/>
            <person name="Ohm R."/>
            <person name="Pangilinan J."/>
            <person name="Park H.-J."/>
            <person name="Ramirez L."/>
            <person name="Alfaro M."/>
            <person name="Sun H."/>
            <person name="Tritt A."/>
            <person name="Yoshinaga Y."/>
            <person name="Zwiers L.-H."/>
            <person name="Turgeon B.G."/>
            <person name="Goodwin S.B."/>
            <person name="Spatafora J.W."/>
            <person name="Crous P.W."/>
            <person name="Grigoriev I.V."/>
        </authorList>
    </citation>
    <scope>NUCLEOTIDE SEQUENCE</scope>
    <source>
        <strain evidence="3">CBS 342.82</strain>
    </source>
</reference>
<protein>
    <recommendedName>
        <fullName evidence="1">Heterokaryon incompatibility domain-containing protein</fullName>
    </recommendedName>
</protein>
<feature type="domain" description="Heterokaryon incompatibility" evidence="1">
    <location>
        <begin position="114"/>
        <end position="222"/>
    </location>
</feature>
<proteinExistence type="predicted"/>
<dbReference type="PANTHER" id="PTHR24148">
    <property type="entry name" value="ANKYRIN REPEAT DOMAIN-CONTAINING PROTEIN 39 HOMOLOG-RELATED"/>
    <property type="match status" value="1"/>
</dbReference>
<dbReference type="AlphaFoldDB" id="A0A6J3M0H9"/>
<name>A0A6J3M0H9_9PEZI</name>
<reference evidence="3" key="2">
    <citation type="submission" date="2020-04" db="EMBL/GenBank/DDBJ databases">
        <authorList>
            <consortium name="NCBI Genome Project"/>
        </authorList>
    </citation>
    <scope>NUCLEOTIDE SEQUENCE</scope>
    <source>
        <strain evidence="3">CBS 342.82</strain>
    </source>
</reference>
<keyword evidence="2" id="KW-1185">Reference proteome</keyword>